<evidence type="ECO:0000256" key="1">
    <source>
        <dbReference type="SAM" id="Phobius"/>
    </source>
</evidence>
<dbReference type="Proteomes" id="UP000245488">
    <property type="component" value="Chromosome"/>
</dbReference>
<dbReference type="Pfam" id="PF18952">
    <property type="entry name" value="DUF5696"/>
    <property type="match status" value="1"/>
</dbReference>
<dbReference type="EMBL" id="NXNG01000001">
    <property type="protein sequence ID" value="PWT28035.1"/>
    <property type="molecule type" value="Genomic_DNA"/>
</dbReference>
<evidence type="ECO:0000313" key="3">
    <source>
        <dbReference type="Proteomes" id="UP000245488"/>
    </source>
</evidence>
<reference evidence="2 3" key="1">
    <citation type="submission" date="2017-09" db="EMBL/GenBank/DDBJ databases">
        <title>High-quality draft genome sequence of Butyrivibrio fibrisolvens INBov1, isolated from cow rumen.</title>
        <authorList>
            <person name="Rodriguez Hernaez J."/>
            <person name="Rivarola M."/>
            <person name="Paniego N."/>
            <person name="Cravero S."/>
            <person name="Ceron Cucchi M."/>
            <person name="Martinez M.C."/>
        </authorList>
    </citation>
    <scope>NUCLEOTIDE SEQUENCE [LARGE SCALE GENOMIC DNA]</scope>
    <source>
        <strain evidence="2 3">INBov1</strain>
    </source>
</reference>
<comment type="caution">
    <text evidence="2">The sequence shown here is derived from an EMBL/GenBank/DDBJ whole genome shotgun (WGS) entry which is preliminary data.</text>
</comment>
<keyword evidence="1" id="KW-0472">Membrane</keyword>
<sequence>MGAYMKKELTERQVERRNAIKETLKSMIAPVIFLAIIGAIVFAVVTYQNAEVPPEIIEPNAYTEIEGPVVIENDSLKLTMDPETTQFELLVKSSGKVWKSCPDGSEDDPIALPEEKAKLQSTLVMSFNTEAGLETTYDSFNYSVKNKIYEVIPGEDQIEVKYSLGQVQKEFVIPPVCTAEDYEKWTGAMTKEGLNIIGEYYKKYDINDLGKKDNKEELLANYPILETNVIYVLRPGTKDNVKKTIQKYFEEAGYTYEQYLADKELDLSETVNDKPIFNVNVIYRLEGDELVVEVPLKELEYKSDYPIYTLSVLPYFGAGGKDDQGFMMVPEGGGAIINFNNGKTSQNSYYANVYGWDMCLSRKALVHNTRAAFGVYGISQGDDSFICMLEDGKSYASVQADISGKNNNYNYVNAVYSICQREQYEVADIANSEIYKYLEELPDENLSQRYKFVDSGSYVDMAKSYGSYLQNKYGDYMALNTDAEAPVEVEIVGAVDKVKQIVGVPVSRPLPLTTYAEAQGILEDLNANGFNNMSVKMSGWCNGGVSQKLLENVNLVGGLGGKKDLTALSDYAKQQNINLYLNGVTQYEYNSNIFDGFFSYTDAAKFINKERAELYQYSAVTYAQREGAKTFYLLHSTLAGQMSDNLVNAAAGYGAGVSFEDDGKDLSADYYVKDTHSRESVLNSQVARFQAVNDSGQNIMVNMGNDYVVPYASMVTNMDLRGNDYTILDECVPFYQLAIHGYVNYTGYPLNICGDDVQQLLYSAEYGAGLSFTVMKESSFALQKTLYTEYYGSDYDAWRDRMVEYYTRYNEQLGHVFNQEMVDHQNLSGTLSVTTYADGTKVYVNYDFEDVTADGQTIPARDYLVVRS</sequence>
<protein>
    <submittedName>
        <fullName evidence="2">Uncharacterized protein</fullName>
    </submittedName>
</protein>
<keyword evidence="1" id="KW-1133">Transmembrane helix</keyword>
<keyword evidence="3" id="KW-1185">Reference proteome</keyword>
<keyword evidence="1" id="KW-0812">Transmembrane</keyword>
<proteinExistence type="predicted"/>
<organism evidence="2 3">
    <name type="scientific">Butyrivibrio fibrisolvens</name>
    <dbReference type="NCBI Taxonomy" id="831"/>
    <lineage>
        <taxon>Bacteria</taxon>
        <taxon>Bacillati</taxon>
        <taxon>Bacillota</taxon>
        <taxon>Clostridia</taxon>
        <taxon>Lachnospirales</taxon>
        <taxon>Lachnospiraceae</taxon>
        <taxon>Butyrivibrio</taxon>
    </lineage>
</organism>
<evidence type="ECO:0000313" key="2">
    <source>
        <dbReference type="EMBL" id="PWT28035.1"/>
    </source>
</evidence>
<accession>A0A317G225</accession>
<dbReference type="AlphaFoldDB" id="A0A317G225"/>
<name>A0A317G225_BUTFI</name>
<dbReference type="InterPro" id="IPR043751">
    <property type="entry name" value="DUF5696"/>
</dbReference>
<gene>
    <name evidence="2" type="ORF">CPT75_13420</name>
</gene>
<feature type="transmembrane region" description="Helical" evidence="1">
    <location>
        <begin position="27"/>
        <end position="47"/>
    </location>
</feature>